<dbReference type="OrthoDB" id="307631at2"/>
<dbReference type="GO" id="GO:0016757">
    <property type="term" value="F:glycosyltransferase activity"/>
    <property type="evidence" value="ECO:0007669"/>
    <property type="project" value="UniProtKB-KW"/>
</dbReference>
<accession>A0A1H7TJ16</accession>
<organism evidence="5 6">
    <name type="scientific">Stigmatella aurantiaca</name>
    <dbReference type="NCBI Taxonomy" id="41"/>
    <lineage>
        <taxon>Bacteria</taxon>
        <taxon>Pseudomonadati</taxon>
        <taxon>Myxococcota</taxon>
        <taxon>Myxococcia</taxon>
        <taxon>Myxococcales</taxon>
        <taxon>Cystobacterineae</taxon>
        <taxon>Archangiaceae</taxon>
        <taxon>Stigmatella</taxon>
    </lineage>
</organism>
<dbReference type="EMBL" id="FOAP01000009">
    <property type="protein sequence ID" value="SEL84489.1"/>
    <property type="molecule type" value="Genomic_DNA"/>
</dbReference>
<dbReference type="Gene3D" id="3.40.50.2020">
    <property type="match status" value="1"/>
</dbReference>
<gene>
    <name evidence="5" type="ORF">SAMN05444354_10923</name>
</gene>
<evidence type="ECO:0000259" key="4">
    <source>
        <dbReference type="Pfam" id="PF00156"/>
    </source>
</evidence>
<keyword evidence="2" id="KW-0808">Transferase</keyword>
<evidence type="ECO:0000313" key="5">
    <source>
        <dbReference type="EMBL" id="SEL84489.1"/>
    </source>
</evidence>
<dbReference type="PANTHER" id="PTHR43363">
    <property type="entry name" value="HYPOXANTHINE PHOSPHORIBOSYLTRANSFERASE"/>
    <property type="match status" value="1"/>
</dbReference>
<protein>
    <recommendedName>
        <fullName evidence="4">Phosphoribosyltransferase domain-containing protein</fullName>
    </recommendedName>
</protein>
<reference evidence="6" key="1">
    <citation type="submission" date="2016-10" db="EMBL/GenBank/DDBJ databases">
        <authorList>
            <person name="Varghese N."/>
            <person name="Submissions S."/>
        </authorList>
    </citation>
    <scope>NUCLEOTIDE SEQUENCE [LARGE SCALE GENOMIC DNA]</scope>
    <source>
        <strain evidence="6">DSM 17044</strain>
    </source>
</reference>
<evidence type="ECO:0000256" key="3">
    <source>
        <dbReference type="SAM" id="MobiDB-lite"/>
    </source>
</evidence>
<keyword evidence="1" id="KW-0328">Glycosyltransferase</keyword>
<dbReference type="AlphaFoldDB" id="A0A1H7TJ16"/>
<dbReference type="CDD" id="cd06223">
    <property type="entry name" value="PRTases_typeI"/>
    <property type="match status" value="1"/>
</dbReference>
<dbReference type="RefSeq" id="WP_075007724.1">
    <property type="nucleotide sequence ID" value="NZ_FOAP01000009.1"/>
</dbReference>
<proteinExistence type="predicted"/>
<evidence type="ECO:0000256" key="1">
    <source>
        <dbReference type="ARBA" id="ARBA00022676"/>
    </source>
</evidence>
<evidence type="ECO:0000313" key="6">
    <source>
        <dbReference type="Proteomes" id="UP000182719"/>
    </source>
</evidence>
<dbReference type="PANTHER" id="PTHR43363:SF1">
    <property type="entry name" value="HYPOXANTHINE-GUANINE PHOSPHORIBOSYLTRANSFERASE"/>
    <property type="match status" value="1"/>
</dbReference>
<evidence type="ECO:0000256" key="2">
    <source>
        <dbReference type="ARBA" id="ARBA00022679"/>
    </source>
</evidence>
<name>A0A1H7TJ16_STIAU</name>
<keyword evidence="6" id="KW-1185">Reference proteome</keyword>
<dbReference type="InterPro" id="IPR000836">
    <property type="entry name" value="PRTase_dom"/>
</dbReference>
<sequence length="219" mass="23413">MATKRAAPRNAKPSNVPSKRKVEKLVSIPDDVVLAPQVEAPRQQAGRDLSRQRSAVRELSWADFDRAVQGLARAIRKAYAPQAIVGVAHGGVFVGGALASALDCEFFPVRISRRSRDRQGGAKPQMFGEMPRELKGLRVLIVDDVASSGDTLELASTRAREVGAKDVKTAALVSRPEGYVPSFCSLKSSEVVVFPWDYEPALAGASSTGDDVDPDKAGA</sequence>
<dbReference type="Proteomes" id="UP000182719">
    <property type="component" value="Unassembled WGS sequence"/>
</dbReference>
<feature type="region of interest" description="Disordered" evidence="3">
    <location>
        <begin position="1"/>
        <end position="21"/>
    </location>
</feature>
<dbReference type="Pfam" id="PF00156">
    <property type="entry name" value="Pribosyltran"/>
    <property type="match status" value="1"/>
</dbReference>
<feature type="domain" description="Phosphoribosyltransferase" evidence="4">
    <location>
        <begin position="65"/>
        <end position="199"/>
    </location>
</feature>
<dbReference type="InterPro" id="IPR029057">
    <property type="entry name" value="PRTase-like"/>
</dbReference>
<dbReference type="SUPFAM" id="SSF53271">
    <property type="entry name" value="PRTase-like"/>
    <property type="match status" value="1"/>
</dbReference>